<keyword evidence="2" id="KW-0342">GTP-binding</keyword>
<evidence type="ECO:0000256" key="1">
    <source>
        <dbReference type="ARBA" id="ARBA00022741"/>
    </source>
</evidence>
<dbReference type="InterPro" id="IPR050227">
    <property type="entry name" value="Rab"/>
</dbReference>
<dbReference type="SMART" id="SM00174">
    <property type="entry name" value="RHO"/>
    <property type="match status" value="1"/>
</dbReference>
<dbReference type="SUPFAM" id="SSF52540">
    <property type="entry name" value="P-loop containing nucleoside triphosphate hydrolases"/>
    <property type="match status" value="1"/>
</dbReference>
<evidence type="ECO:0000313" key="3">
    <source>
        <dbReference type="EMBL" id="JAP93471.1"/>
    </source>
</evidence>
<keyword evidence="1" id="KW-0547">Nucleotide-binding</keyword>
<dbReference type="PROSITE" id="PS51421">
    <property type="entry name" value="RAS"/>
    <property type="match status" value="1"/>
</dbReference>
<dbReference type="SMART" id="SM00175">
    <property type="entry name" value="RAB"/>
    <property type="match status" value="1"/>
</dbReference>
<dbReference type="InterPro" id="IPR013785">
    <property type="entry name" value="Aldolase_TIM"/>
</dbReference>
<accession>A0A146KDE7</accession>
<dbReference type="GO" id="GO:0003924">
    <property type="term" value="F:GTPase activity"/>
    <property type="evidence" value="ECO:0007669"/>
    <property type="project" value="InterPro"/>
</dbReference>
<dbReference type="PANTHER" id="PTHR47977">
    <property type="entry name" value="RAS-RELATED PROTEIN RAB"/>
    <property type="match status" value="1"/>
</dbReference>
<dbReference type="AlphaFoldDB" id="A0A146KDE7"/>
<sequence>MYFEVFDEIQRCSNLVHEHHKRISVYIESSLLSSQQLTDAIILLQSAGCDSIRASTGKVPASEEHIQLIEQVLGRKFENQQIKTEIQPDQNLNNDSNVKWQNNIKLELPEKQYQIPTSLSSNQLGDLKFEEIQLKPTQESLQKATYKFSFIGSAQCGKTSLINRLLKRDFTNTKPTLGSDFEQLNFAAFNAENVEVNVNLQIIDTAGMEKFGEITQNVLRNCDYCALVFDLHSENTFKALNVWHKLVSQASPGCEFVVVGNKCDLERKVGFEEIQKFAEQIKALCYVECSAKVGYSIQKIIDVDWKVQNETKNEAKQKDGKVGGCC</sequence>
<dbReference type="CDD" id="cd00154">
    <property type="entry name" value="Rab"/>
    <property type="match status" value="1"/>
</dbReference>
<organism evidence="3">
    <name type="scientific">Trepomonas sp. PC1</name>
    <dbReference type="NCBI Taxonomy" id="1076344"/>
    <lineage>
        <taxon>Eukaryota</taxon>
        <taxon>Metamonada</taxon>
        <taxon>Diplomonadida</taxon>
        <taxon>Hexamitidae</taxon>
        <taxon>Hexamitinae</taxon>
        <taxon>Trepomonas</taxon>
    </lineage>
</organism>
<evidence type="ECO:0000256" key="2">
    <source>
        <dbReference type="ARBA" id="ARBA00023134"/>
    </source>
</evidence>
<dbReference type="SUPFAM" id="SSF51569">
    <property type="entry name" value="Aldolase"/>
    <property type="match status" value="1"/>
</dbReference>
<dbReference type="InterPro" id="IPR001806">
    <property type="entry name" value="Small_GTPase"/>
</dbReference>
<dbReference type="Gene3D" id="3.40.50.300">
    <property type="entry name" value="P-loop containing nucleotide triphosphate hydrolases"/>
    <property type="match status" value="1"/>
</dbReference>
<dbReference type="SMART" id="SM00173">
    <property type="entry name" value="RAS"/>
    <property type="match status" value="1"/>
</dbReference>
<dbReference type="PRINTS" id="PR00449">
    <property type="entry name" value="RASTRNSFRMNG"/>
</dbReference>
<dbReference type="InterPro" id="IPR005225">
    <property type="entry name" value="Small_GTP-bd"/>
</dbReference>
<dbReference type="GO" id="GO:0005525">
    <property type="term" value="F:GTP binding"/>
    <property type="evidence" value="ECO:0007669"/>
    <property type="project" value="UniProtKB-KW"/>
</dbReference>
<dbReference type="PROSITE" id="PS51419">
    <property type="entry name" value="RAB"/>
    <property type="match status" value="1"/>
</dbReference>
<dbReference type="Pfam" id="PF00071">
    <property type="entry name" value="Ras"/>
    <property type="match status" value="1"/>
</dbReference>
<proteinExistence type="predicted"/>
<dbReference type="Gene3D" id="3.20.20.70">
    <property type="entry name" value="Aldolase class I"/>
    <property type="match status" value="1"/>
</dbReference>
<gene>
    <name evidence="3" type="ORF">TPC1_14242</name>
</gene>
<reference evidence="3" key="1">
    <citation type="submission" date="2015-07" db="EMBL/GenBank/DDBJ databases">
        <title>Adaptation to a free-living lifestyle via gene acquisitions in the diplomonad Trepomonas sp. PC1.</title>
        <authorList>
            <person name="Xu F."/>
            <person name="Jerlstrom-Hultqvist J."/>
            <person name="Kolisko M."/>
            <person name="Simpson A.G.B."/>
            <person name="Roger A.J."/>
            <person name="Svard S.G."/>
            <person name="Andersson J.O."/>
        </authorList>
    </citation>
    <scope>NUCLEOTIDE SEQUENCE</scope>
    <source>
        <strain evidence="3">PC1</strain>
    </source>
</reference>
<protein>
    <submittedName>
        <fullName evidence="3">Rab-like protein</fullName>
    </submittedName>
</protein>
<name>A0A146KDE7_9EUKA</name>
<dbReference type="InterPro" id="IPR027417">
    <property type="entry name" value="P-loop_NTPase"/>
</dbReference>
<dbReference type="NCBIfam" id="TIGR00231">
    <property type="entry name" value="small_GTP"/>
    <property type="match status" value="1"/>
</dbReference>
<dbReference type="EMBL" id="GDID01003135">
    <property type="protein sequence ID" value="JAP93471.1"/>
    <property type="molecule type" value="Transcribed_RNA"/>
</dbReference>